<gene>
    <name evidence="2" type="ORF">N7469_004542</name>
</gene>
<evidence type="ECO:0000313" key="2">
    <source>
        <dbReference type="EMBL" id="KAJ5235374.1"/>
    </source>
</evidence>
<comment type="caution">
    <text evidence="2">The sequence shown here is derived from an EMBL/GenBank/DDBJ whole genome shotgun (WGS) entry which is preliminary data.</text>
</comment>
<evidence type="ECO:0000313" key="3">
    <source>
        <dbReference type="Proteomes" id="UP001147733"/>
    </source>
</evidence>
<dbReference type="RefSeq" id="XP_056502874.1">
    <property type="nucleotide sequence ID" value="XM_056643462.1"/>
</dbReference>
<organism evidence="2 3">
    <name type="scientific">Penicillium citrinum</name>
    <dbReference type="NCBI Taxonomy" id="5077"/>
    <lineage>
        <taxon>Eukaryota</taxon>
        <taxon>Fungi</taxon>
        <taxon>Dikarya</taxon>
        <taxon>Ascomycota</taxon>
        <taxon>Pezizomycotina</taxon>
        <taxon>Eurotiomycetes</taxon>
        <taxon>Eurotiomycetidae</taxon>
        <taxon>Eurotiales</taxon>
        <taxon>Aspergillaceae</taxon>
        <taxon>Penicillium</taxon>
    </lineage>
</organism>
<feature type="compositionally biased region" description="Basic and acidic residues" evidence="1">
    <location>
        <begin position="9"/>
        <end position="19"/>
    </location>
</feature>
<name>A0A9W9TSD7_PENCI</name>
<dbReference type="EMBL" id="JAPQKT010000003">
    <property type="protein sequence ID" value="KAJ5235374.1"/>
    <property type="molecule type" value="Genomic_DNA"/>
</dbReference>
<reference evidence="2" key="2">
    <citation type="journal article" date="2023" name="IMA Fungus">
        <title>Comparative genomic study of the Penicillium genus elucidates a diverse pangenome and 15 lateral gene transfer events.</title>
        <authorList>
            <person name="Petersen C."/>
            <person name="Sorensen T."/>
            <person name="Nielsen M.R."/>
            <person name="Sondergaard T.E."/>
            <person name="Sorensen J.L."/>
            <person name="Fitzpatrick D.A."/>
            <person name="Frisvad J.C."/>
            <person name="Nielsen K.L."/>
        </authorList>
    </citation>
    <scope>NUCLEOTIDE SEQUENCE</scope>
    <source>
        <strain evidence="2">IBT 23319</strain>
    </source>
</reference>
<proteinExistence type="predicted"/>
<feature type="region of interest" description="Disordered" evidence="1">
    <location>
        <begin position="1"/>
        <end position="28"/>
    </location>
</feature>
<reference evidence="2" key="1">
    <citation type="submission" date="2022-11" db="EMBL/GenBank/DDBJ databases">
        <authorList>
            <person name="Petersen C."/>
        </authorList>
    </citation>
    <scope>NUCLEOTIDE SEQUENCE</scope>
    <source>
        <strain evidence="2">IBT 23319</strain>
    </source>
</reference>
<dbReference type="GeneID" id="81382629"/>
<dbReference type="AlphaFoldDB" id="A0A9W9TSD7"/>
<evidence type="ECO:0000256" key="1">
    <source>
        <dbReference type="SAM" id="MobiDB-lite"/>
    </source>
</evidence>
<accession>A0A9W9TSD7</accession>
<sequence length="100" mass="11419">MRINAYDGPDDKGDKERKGGMQFLEQEDEKNGWSRLRFWEPKPNAKRYDVEVKCYMVSNQDGEQDSSTSKRGCGIGLEVVLAGSRTNAEQKIRRSSMQAK</sequence>
<protein>
    <submittedName>
        <fullName evidence="2">Uncharacterized protein</fullName>
    </submittedName>
</protein>
<dbReference type="Proteomes" id="UP001147733">
    <property type="component" value="Unassembled WGS sequence"/>
</dbReference>
<keyword evidence="3" id="KW-1185">Reference proteome</keyword>